<feature type="compositionally biased region" description="Basic and acidic residues" evidence="4">
    <location>
        <begin position="517"/>
        <end position="551"/>
    </location>
</feature>
<keyword evidence="8" id="KW-1185">Reference proteome</keyword>
<gene>
    <name evidence="7" type="ORF">QTP70_015740</name>
</gene>
<feature type="domain" description="SH3" evidence="6">
    <location>
        <begin position="561"/>
        <end position="622"/>
    </location>
</feature>
<dbReference type="GO" id="GO:0072659">
    <property type="term" value="P:protein localization to plasma membrane"/>
    <property type="evidence" value="ECO:0007669"/>
    <property type="project" value="TreeGrafter"/>
</dbReference>
<dbReference type="GO" id="GO:0050852">
    <property type="term" value="P:T cell receptor signaling pathway"/>
    <property type="evidence" value="ECO:0007669"/>
    <property type="project" value="TreeGrafter"/>
</dbReference>
<dbReference type="Pfam" id="PF14603">
    <property type="entry name" value="hSH3"/>
    <property type="match status" value="2"/>
</dbReference>
<feature type="compositionally biased region" description="Acidic residues" evidence="4">
    <location>
        <begin position="684"/>
        <end position="695"/>
    </location>
</feature>
<dbReference type="InterPro" id="IPR036028">
    <property type="entry name" value="SH3-like_dom_sf"/>
</dbReference>
<feature type="compositionally biased region" description="Pro residues" evidence="4">
    <location>
        <begin position="698"/>
        <end position="709"/>
    </location>
</feature>
<dbReference type="EMBL" id="JAUCMX010000014">
    <property type="protein sequence ID" value="KAK3523909.1"/>
    <property type="molecule type" value="Genomic_DNA"/>
</dbReference>
<sequence>MLGCTVAWWLASLPHTSRVGGSIPTSAVCVQFACSPRALGVSSGYSGFLPRSKDMHCRLIGISKLSVTGKMGKRKDLSEFDKDQIVMARPLDQNISKTAALVGCSWSAVVSIFQRWSGSWDNKSDVKAIRARFQSAGVSSEGSAPAPAPAVARPKNAVHPTLSGPMVPSKKPALEACLSGGSAAANSTTPKHNYMKNIVSNNSASESRESPKPKAIASRFENAIANEDSKPPFAKPLKPKPPDSNQNGESKPKVPLQKPLITEVKGTFPKPPPVTSKPFKTTKTENNESTGNATPTQAKIPLIPKPKSALNVLRQQPEEGKEEDQTAKPFSRANLNNSSFRAAQNLFSKAEEAAKEEVKSESSKESQAAGFVVPQNKPAYKTKPSGLNAQTVKDDPSAPKRNPLTNILALGSPPSKPNRPPKVNLEKFKRGAEPPGEGPEIKKGGSLPPPPPPSSHPSSQAAPTLPPRPPGPIVQQEEEYDDVGDLSDSFGKAGRRDEGSGSDGETYEELDGWSVPEVKEQEKKREKEEKKRAEQEKKDQKEREKKEQEARKKFKLTGPLKVIHKVKARVDCKGGRNDLTFKQGDSIDILRITDNPEGRWLGRTQDGSCGYVKTESVQIDFDILKNQSKALPENDGDVYDDVASQEESIILPPPPEGPDDIYDDLEDPNLNVRVPPPPQFSPEDNAENEDVYDDVDTPHPPSSMPPSKPKPPKPIDDPKKQKKFEKEEKDFRKRFKFEGEIQVLYQVTVIANKKGSGKDLTVQAGETLDVISNVDSDKLICRNKDGKFGYILHSNIQTEDNDIYDDVGDDCIYDNDN</sequence>
<feature type="region of interest" description="Disordered" evidence="4">
    <location>
        <begin position="226"/>
        <end position="338"/>
    </location>
</feature>
<dbReference type="InterPro" id="IPR001452">
    <property type="entry name" value="SH3_domain"/>
</dbReference>
<evidence type="ECO:0000256" key="2">
    <source>
        <dbReference type="ARBA" id="ARBA00022553"/>
    </source>
</evidence>
<dbReference type="FunFam" id="2.30.30.40:FF:000133">
    <property type="entry name" value="FYN-binding protein-like isoform X2"/>
    <property type="match status" value="1"/>
</dbReference>
<dbReference type="GO" id="GO:0005886">
    <property type="term" value="C:plasma membrane"/>
    <property type="evidence" value="ECO:0007669"/>
    <property type="project" value="InterPro"/>
</dbReference>
<organism evidence="7 8">
    <name type="scientific">Hemibagrus guttatus</name>
    <dbReference type="NCBI Taxonomy" id="175788"/>
    <lineage>
        <taxon>Eukaryota</taxon>
        <taxon>Metazoa</taxon>
        <taxon>Chordata</taxon>
        <taxon>Craniata</taxon>
        <taxon>Vertebrata</taxon>
        <taxon>Euteleostomi</taxon>
        <taxon>Actinopterygii</taxon>
        <taxon>Neopterygii</taxon>
        <taxon>Teleostei</taxon>
        <taxon>Ostariophysi</taxon>
        <taxon>Siluriformes</taxon>
        <taxon>Bagridae</taxon>
        <taxon>Hemibagrus</taxon>
    </lineage>
</organism>
<dbReference type="InterPro" id="IPR029294">
    <property type="entry name" value="hSH3"/>
</dbReference>
<protein>
    <recommendedName>
        <fullName evidence="6">SH3 domain-containing protein</fullName>
    </recommendedName>
</protein>
<feature type="compositionally biased region" description="Basic and acidic residues" evidence="4">
    <location>
        <begin position="351"/>
        <end position="364"/>
    </location>
</feature>
<evidence type="ECO:0000256" key="4">
    <source>
        <dbReference type="SAM" id="MobiDB-lite"/>
    </source>
</evidence>
<evidence type="ECO:0000256" key="3">
    <source>
        <dbReference type="PROSITE-ProRule" id="PRU00192"/>
    </source>
</evidence>
<dbReference type="SMART" id="SM00326">
    <property type="entry name" value="SH3"/>
    <property type="match status" value="2"/>
</dbReference>
<evidence type="ECO:0000256" key="5">
    <source>
        <dbReference type="SAM" id="SignalP"/>
    </source>
</evidence>
<dbReference type="InterPro" id="IPR043443">
    <property type="entry name" value="FYB1/2-like"/>
</dbReference>
<proteinExistence type="predicted"/>
<feature type="region of interest" description="Disordered" evidence="4">
    <location>
        <begin position="646"/>
        <end position="726"/>
    </location>
</feature>
<dbReference type="SUPFAM" id="SSF50044">
    <property type="entry name" value="SH3-domain"/>
    <property type="match status" value="2"/>
</dbReference>
<dbReference type="PROSITE" id="PS50002">
    <property type="entry name" value="SH3"/>
    <property type="match status" value="2"/>
</dbReference>
<keyword evidence="5" id="KW-0732">Signal</keyword>
<dbReference type="Proteomes" id="UP001274896">
    <property type="component" value="Unassembled WGS sequence"/>
</dbReference>
<feature type="signal peptide" evidence="5">
    <location>
        <begin position="1"/>
        <end position="21"/>
    </location>
</feature>
<dbReference type="PANTHER" id="PTHR16830:SF12">
    <property type="entry name" value="PDZ DOMAIN-CONTAINING PROTEIN"/>
    <property type="match status" value="1"/>
</dbReference>
<keyword evidence="1 3" id="KW-0728">SH3 domain</keyword>
<comment type="caution">
    <text evidence="7">The sequence shown here is derived from an EMBL/GenBank/DDBJ whole genome shotgun (WGS) entry which is preliminary data.</text>
</comment>
<feature type="compositionally biased region" description="Acidic residues" evidence="4">
    <location>
        <begin position="476"/>
        <end position="485"/>
    </location>
</feature>
<accession>A0AAE0UYT8</accession>
<evidence type="ECO:0000313" key="8">
    <source>
        <dbReference type="Proteomes" id="UP001274896"/>
    </source>
</evidence>
<feature type="compositionally biased region" description="Acidic residues" evidence="4">
    <location>
        <begin position="657"/>
        <end position="667"/>
    </location>
</feature>
<feature type="region of interest" description="Disordered" evidence="4">
    <location>
        <begin position="351"/>
        <end position="553"/>
    </location>
</feature>
<feature type="region of interest" description="Disordered" evidence="4">
    <location>
        <begin position="137"/>
        <end position="167"/>
    </location>
</feature>
<feature type="compositionally biased region" description="Polar residues" evidence="4">
    <location>
        <begin position="287"/>
        <end position="297"/>
    </location>
</feature>
<feature type="compositionally biased region" description="Basic and acidic residues" evidence="4">
    <location>
        <begin position="316"/>
        <end position="326"/>
    </location>
</feature>
<dbReference type="AlphaFoldDB" id="A0AAE0UYT8"/>
<dbReference type="GO" id="GO:0007229">
    <property type="term" value="P:integrin-mediated signaling pathway"/>
    <property type="evidence" value="ECO:0007669"/>
    <property type="project" value="InterPro"/>
</dbReference>
<feature type="chain" id="PRO_5042266944" description="SH3 domain-containing protein" evidence="5">
    <location>
        <begin position="22"/>
        <end position="817"/>
    </location>
</feature>
<dbReference type="PANTHER" id="PTHR16830">
    <property type="entry name" value="SH2 CONTAINING ADAPTOR PRAM-1 RELATED"/>
    <property type="match status" value="1"/>
</dbReference>
<feature type="compositionally biased region" description="Low complexity" evidence="4">
    <location>
        <begin position="137"/>
        <end position="154"/>
    </location>
</feature>
<name>A0AAE0UYT8_9TELE</name>
<evidence type="ECO:0000256" key="1">
    <source>
        <dbReference type="ARBA" id="ARBA00022443"/>
    </source>
</evidence>
<feature type="compositionally biased region" description="Basic and acidic residues" evidence="4">
    <location>
        <begin position="713"/>
        <end position="726"/>
    </location>
</feature>
<reference evidence="7" key="1">
    <citation type="submission" date="2023-06" db="EMBL/GenBank/DDBJ databases">
        <title>Male Hemibagrus guttatus genome.</title>
        <authorList>
            <person name="Bian C."/>
        </authorList>
    </citation>
    <scope>NUCLEOTIDE SEQUENCE</scope>
    <source>
        <strain evidence="7">Male_cb2023</strain>
        <tissue evidence="7">Muscle</tissue>
    </source>
</reference>
<evidence type="ECO:0000313" key="7">
    <source>
        <dbReference type="EMBL" id="KAK3523909.1"/>
    </source>
</evidence>
<keyword evidence="2" id="KW-0597">Phosphoprotein</keyword>
<evidence type="ECO:0000259" key="6">
    <source>
        <dbReference type="PROSITE" id="PS50002"/>
    </source>
</evidence>
<feature type="domain" description="SH3" evidence="6">
    <location>
        <begin position="736"/>
        <end position="801"/>
    </location>
</feature>
<dbReference type="Gene3D" id="2.30.30.40">
    <property type="entry name" value="SH3 Domains"/>
    <property type="match status" value="2"/>
</dbReference>